<sequence>MSVNRPVRGECVLEIAVAIVSHLSSLRQLSRARLINRTFHRAVSMDLGSRIRSLVTSRYVSLGDYDEFLAVLVRTDSIVTGKWAELLAGASNSWLAIQEKQRLCERWALVVACPRGCIEQWRAYLVNHRLDDCGVEETYVGGAIRYAARFCHKDMGGDIILLESETGSSMSVVVASKASHNRRAINKSHVFDLHPAATALGESIATGRDKRRPMSSCAVECTGRWLSTNVDVDLSRTARTNIPVRRPTGGALYVQYAPESIEPYGLSAWALRHVWTLKGQCQNKNCLWFSRDIKSTRSSFAPDNGFDVAQLKRKYAGMGFPTAVFYGTQVGKVECVPVPAILPLKHHYSEWDLRYDVWLECPVFADHVLYWGDLNFQQINAPNKGGARYLLCANDQTINDANENWTLYSVLKGLGVRFSPVWRGNLMILSVSAKGRVQSLCSSDVHAVNAAVYRHMRQCDFGEMKDLKGVDPIVTEPTEIITLE</sequence>
<dbReference type="Proteomes" id="UP000297245">
    <property type="component" value="Unassembled WGS sequence"/>
</dbReference>
<dbReference type="EMBL" id="ML179278">
    <property type="protein sequence ID" value="THU92485.1"/>
    <property type="molecule type" value="Genomic_DNA"/>
</dbReference>
<name>A0A4V4HEU7_DENBC</name>
<keyword evidence="2" id="KW-1185">Reference proteome</keyword>
<organism evidence="1 2">
    <name type="scientific">Dendrothele bispora (strain CBS 962.96)</name>
    <dbReference type="NCBI Taxonomy" id="1314807"/>
    <lineage>
        <taxon>Eukaryota</taxon>
        <taxon>Fungi</taxon>
        <taxon>Dikarya</taxon>
        <taxon>Basidiomycota</taxon>
        <taxon>Agaricomycotina</taxon>
        <taxon>Agaricomycetes</taxon>
        <taxon>Agaricomycetidae</taxon>
        <taxon>Agaricales</taxon>
        <taxon>Agaricales incertae sedis</taxon>
        <taxon>Dendrothele</taxon>
    </lineage>
</organism>
<gene>
    <name evidence="1" type="ORF">K435DRAFT_862456</name>
</gene>
<dbReference type="AlphaFoldDB" id="A0A4V4HEU7"/>
<reference evidence="1 2" key="1">
    <citation type="journal article" date="2019" name="Nat. Ecol. Evol.">
        <title>Megaphylogeny resolves global patterns of mushroom evolution.</title>
        <authorList>
            <person name="Varga T."/>
            <person name="Krizsan K."/>
            <person name="Foldi C."/>
            <person name="Dima B."/>
            <person name="Sanchez-Garcia M."/>
            <person name="Sanchez-Ramirez S."/>
            <person name="Szollosi G.J."/>
            <person name="Szarkandi J.G."/>
            <person name="Papp V."/>
            <person name="Albert L."/>
            <person name="Andreopoulos W."/>
            <person name="Angelini C."/>
            <person name="Antonin V."/>
            <person name="Barry K.W."/>
            <person name="Bougher N.L."/>
            <person name="Buchanan P."/>
            <person name="Buyck B."/>
            <person name="Bense V."/>
            <person name="Catcheside P."/>
            <person name="Chovatia M."/>
            <person name="Cooper J."/>
            <person name="Damon W."/>
            <person name="Desjardin D."/>
            <person name="Finy P."/>
            <person name="Geml J."/>
            <person name="Haridas S."/>
            <person name="Hughes K."/>
            <person name="Justo A."/>
            <person name="Karasinski D."/>
            <person name="Kautmanova I."/>
            <person name="Kiss B."/>
            <person name="Kocsube S."/>
            <person name="Kotiranta H."/>
            <person name="LaButti K.M."/>
            <person name="Lechner B.E."/>
            <person name="Liimatainen K."/>
            <person name="Lipzen A."/>
            <person name="Lukacs Z."/>
            <person name="Mihaltcheva S."/>
            <person name="Morgado L.N."/>
            <person name="Niskanen T."/>
            <person name="Noordeloos M.E."/>
            <person name="Ohm R.A."/>
            <person name="Ortiz-Santana B."/>
            <person name="Ovrebo C."/>
            <person name="Racz N."/>
            <person name="Riley R."/>
            <person name="Savchenko A."/>
            <person name="Shiryaev A."/>
            <person name="Soop K."/>
            <person name="Spirin V."/>
            <person name="Szebenyi C."/>
            <person name="Tomsovsky M."/>
            <person name="Tulloss R.E."/>
            <person name="Uehling J."/>
            <person name="Grigoriev I.V."/>
            <person name="Vagvolgyi C."/>
            <person name="Papp T."/>
            <person name="Martin F.M."/>
            <person name="Miettinen O."/>
            <person name="Hibbett D.S."/>
            <person name="Nagy L.G."/>
        </authorList>
    </citation>
    <scope>NUCLEOTIDE SEQUENCE [LARGE SCALE GENOMIC DNA]</scope>
    <source>
        <strain evidence="1 2">CBS 962.96</strain>
    </source>
</reference>
<evidence type="ECO:0000313" key="2">
    <source>
        <dbReference type="Proteomes" id="UP000297245"/>
    </source>
</evidence>
<protein>
    <submittedName>
        <fullName evidence="1">Uncharacterized protein</fullName>
    </submittedName>
</protein>
<proteinExistence type="predicted"/>
<evidence type="ECO:0000313" key="1">
    <source>
        <dbReference type="EMBL" id="THU92485.1"/>
    </source>
</evidence>
<accession>A0A4V4HEU7</accession>